<keyword evidence="3" id="KW-1185">Reference proteome</keyword>
<dbReference type="InterPro" id="IPR032675">
    <property type="entry name" value="LRR_dom_sf"/>
</dbReference>
<reference evidence="2" key="1">
    <citation type="journal article" date="2020" name="Fungal Divers.">
        <title>Resolving the Mortierellaceae phylogeny through synthesis of multi-gene phylogenetics and phylogenomics.</title>
        <authorList>
            <person name="Vandepol N."/>
            <person name="Liber J."/>
            <person name="Desiro A."/>
            <person name="Na H."/>
            <person name="Kennedy M."/>
            <person name="Barry K."/>
            <person name="Grigoriev I.V."/>
            <person name="Miller A.N."/>
            <person name="O'Donnell K."/>
            <person name="Stajich J.E."/>
            <person name="Bonito G."/>
        </authorList>
    </citation>
    <scope>NUCLEOTIDE SEQUENCE</scope>
    <source>
        <strain evidence="2">NRRL 6426</strain>
    </source>
</reference>
<evidence type="ECO:0000313" key="3">
    <source>
        <dbReference type="Proteomes" id="UP000748756"/>
    </source>
</evidence>
<dbReference type="Pfam" id="PF12937">
    <property type="entry name" value="F-box-like"/>
    <property type="match status" value="1"/>
</dbReference>
<evidence type="ECO:0000259" key="1">
    <source>
        <dbReference type="PROSITE" id="PS50181"/>
    </source>
</evidence>
<dbReference type="Gene3D" id="1.20.1280.50">
    <property type="match status" value="1"/>
</dbReference>
<dbReference type="EMBL" id="JAAAUQ010001279">
    <property type="protein sequence ID" value="KAF9140742.1"/>
    <property type="molecule type" value="Genomic_DNA"/>
</dbReference>
<feature type="non-terminal residue" evidence="2">
    <location>
        <position position="589"/>
    </location>
</feature>
<dbReference type="SUPFAM" id="SSF81383">
    <property type="entry name" value="F-box domain"/>
    <property type="match status" value="1"/>
</dbReference>
<protein>
    <recommendedName>
        <fullName evidence="1">F-box domain-containing protein</fullName>
    </recommendedName>
</protein>
<name>A0A9P5RPV4_9FUNG</name>
<dbReference type="Gene3D" id="3.80.10.10">
    <property type="entry name" value="Ribonuclease Inhibitor"/>
    <property type="match status" value="1"/>
</dbReference>
<proteinExistence type="predicted"/>
<comment type="caution">
    <text evidence="2">The sequence shown here is derived from an EMBL/GenBank/DDBJ whole genome shotgun (WGS) entry which is preliminary data.</text>
</comment>
<organism evidence="2 3">
    <name type="scientific">Linnemannia schmuckeri</name>
    <dbReference type="NCBI Taxonomy" id="64567"/>
    <lineage>
        <taxon>Eukaryota</taxon>
        <taxon>Fungi</taxon>
        <taxon>Fungi incertae sedis</taxon>
        <taxon>Mucoromycota</taxon>
        <taxon>Mortierellomycotina</taxon>
        <taxon>Mortierellomycetes</taxon>
        <taxon>Mortierellales</taxon>
        <taxon>Mortierellaceae</taxon>
        <taxon>Linnemannia</taxon>
    </lineage>
</organism>
<gene>
    <name evidence="2" type="ORF">BG015_001523</name>
</gene>
<dbReference type="PROSITE" id="PS50181">
    <property type="entry name" value="FBOX"/>
    <property type="match status" value="1"/>
</dbReference>
<dbReference type="InterPro" id="IPR036047">
    <property type="entry name" value="F-box-like_dom_sf"/>
</dbReference>
<dbReference type="AlphaFoldDB" id="A0A9P5RPV4"/>
<dbReference type="Proteomes" id="UP000748756">
    <property type="component" value="Unassembled WGS sequence"/>
</dbReference>
<sequence>MPPSPFSSLPTELIAYIAKYLTRHDLARCVRVCDKWEILFNPFLWRHVHVSAAFRSYEGWTALVARIHHFRTLDLVDPLVAQLLSFILQEPGRGGGGLESLSASFEKEAPSLLTEEQMEERGYTEQQKEQSRSFGNAQMLMLMMQANKGLKSLTVDESCFRRRDGTDAFPYIMRICPTAHLERLEVRFNKNSTLPADVDPDSAAPDSTAPDIEELLQTLTEASESAEAGRSEYFHNMKELVISGGDRHIDFSRLAFIARCPNLERVQVENIDATAMLSLGFSLGYFCPQLSCLDWRGSPKMIGAKGDKSISDILSSMRVQWREMSLPNLQELGPLSFATLMKHVTSTLEVLNVEGWGTVLKEDFLDLVCSAQNLRRLEGPADGKMLVTMKDVVVSAVLGYSEHLEGKDRSWALGPSLEFLQLRIIDIPRPDIVCYRNGDPFTSLSDDLEGSRQLSQSIQQWVYTQLGRLTGLQELVLGVVDLDPEELANRGLEGFGLDSVAVEDALKDEFSTYGYQCLEFSLRSGLEMLEGLKELRMLDVKATAHRIGVAELDWMHVNWPKLKEIKGLVSAREWAGDAEAGLAVETAVE</sequence>
<dbReference type="OrthoDB" id="2434396at2759"/>
<accession>A0A9P5RPV4</accession>
<evidence type="ECO:0000313" key="2">
    <source>
        <dbReference type="EMBL" id="KAF9140742.1"/>
    </source>
</evidence>
<dbReference type="SUPFAM" id="SSF52047">
    <property type="entry name" value="RNI-like"/>
    <property type="match status" value="1"/>
</dbReference>
<feature type="domain" description="F-box" evidence="1">
    <location>
        <begin position="3"/>
        <end position="48"/>
    </location>
</feature>
<dbReference type="InterPro" id="IPR001810">
    <property type="entry name" value="F-box_dom"/>
</dbReference>